<proteinExistence type="predicted"/>
<name>A0A0R1UES5_9LACO</name>
<dbReference type="EMBL" id="AZFM01000002">
    <property type="protein sequence ID" value="KRL91380.1"/>
    <property type="molecule type" value="Genomic_DNA"/>
</dbReference>
<dbReference type="PATRIC" id="fig|1423763.3.peg.684"/>
<evidence type="ECO:0000313" key="3">
    <source>
        <dbReference type="Proteomes" id="UP000051036"/>
    </source>
</evidence>
<evidence type="ECO:0008006" key="4">
    <source>
        <dbReference type="Google" id="ProtNLM"/>
    </source>
</evidence>
<keyword evidence="3" id="KW-1185">Reference proteome</keyword>
<dbReference type="Proteomes" id="UP000051036">
    <property type="component" value="Unassembled WGS sequence"/>
</dbReference>
<dbReference type="Pfam" id="PF06612">
    <property type="entry name" value="DUF1146"/>
    <property type="match status" value="1"/>
</dbReference>
<protein>
    <recommendedName>
        <fullName evidence="4">DUF1146 domain-containing protein</fullName>
    </recommendedName>
</protein>
<dbReference type="AlphaFoldDB" id="A0A0R1UES5"/>
<comment type="caution">
    <text evidence="2">The sequence shown here is derived from an EMBL/GenBank/DDBJ whole genome shotgun (WGS) entry which is preliminary data.</text>
</comment>
<organism evidence="2 3">
    <name type="scientific">Lactobacillus kalixensis DSM 16043</name>
    <dbReference type="NCBI Taxonomy" id="1423763"/>
    <lineage>
        <taxon>Bacteria</taxon>
        <taxon>Bacillati</taxon>
        <taxon>Bacillota</taxon>
        <taxon>Bacilli</taxon>
        <taxon>Lactobacillales</taxon>
        <taxon>Lactobacillaceae</taxon>
        <taxon>Lactobacillus</taxon>
    </lineage>
</organism>
<dbReference type="RefSeq" id="WP_057797212.1">
    <property type="nucleotide sequence ID" value="NZ_AZFM01000002.1"/>
</dbReference>
<dbReference type="STRING" id="1423763.FC46_GL000680"/>
<dbReference type="OrthoDB" id="1651016at2"/>
<keyword evidence="1" id="KW-0812">Transmembrane</keyword>
<keyword evidence="1" id="KW-0472">Membrane</keyword>
<evidence type="ECO:0000256" key="1">
    <source>
        <dbReference type="SAM" id="Phobius"/>
    </source>
</evidence>
<dbReference type="InterPro" id="IPR009526">
    <property type="entry name" value="DUF1146"/>
</dbReference>
<dbReference type="NCBIfam" id="TIGR02327">
    <property type="entry name" value="int_mem_ywzB"/>
    <property type="match status" value="1"/>
</dbReference>
<evidence type="ECO:0000313" key="2">
    <source>
        <dbReference type="EMBL" id="KRL91380.1"/>
    </source>
</evidence>
<feature type="transmembrane region" description="Helical" evidence="1">
    <location>
        <begin position="46"/>
        <end position="66"/>
    </location>
</feature>
<sequence length="76" mass="8514">MFQLGVHAVISIIIYLISIGLSFQAVKALNVEKFLRKGRTFEAQVLLIFMAIALGYLVASFVINFIDTSIQLSNFF</sequence>
<reference evidence="2 3" key="1">
    <citation type="journal article" date="2015" name="Genome Announc.">
        <title>Expanding the biotechnology potential of lactobacilli through comparative genomics of 213 strains and associated genera.</title>
        <authorList>
            <person name="Sun Z."/>
            <person name="Harris H.M."/>
            <person name="McCann A."/>
            <person name="Guo C."/>
            <person name="Argimon S."/>
            <person name="Zhang W."/>
            <person name="Yang X."/>
            <person name="Jeffery I.B."/>
            <person name="Cooney J.C."/>
            <person name="Kagawa T.F."/>
            <person name="Liu W."/>
            <person name="Song Y."/>
            <person name="Salvetti E."/>
            <person name="Wrobel A."/>
            <person name="Rasinkangas P."/>
            <person name="Parkhill J."/>
            <person name="Rea M.C."/>
            <person name="O'Sullivan O."/>
            <person name="Ritari J."/>
            <person name="Douillard F.P."/>
            <person name="Paul Ross R."/>
            <person name="Yang R."/>
            <person name="Briner A.E."/>
            <person name="Felis G.E."/>
            <person name="de Vos W.M."/>
            <person name="Barrangou R."/>
            <person name="Klaenhammer T.R."/>
            <person name="Caufield P.W."/>
            <person name="Cui Y."/>
            <person name="Zhang H."/>
            <person name="O'Toole P.W."/>
        </authorList>
    </citation>
    <scope>NUCLEOTIDE SEQUENCE [LARGE SCALE GENOMIC DNA]</scope>
    <source>
        <strain evidence="2 3">DSM 16043</strain>
    </source>
</reference>
<feature type="transmembrane region" description="Helical" evidence="1">
    <location>
        <begin position="6"/>
        <end position="26"/>
    </location>
</feature>
<keyword evidence="1" id="KW-1133">Transmembrane helix</keyword>
<accession>A0A0R1UES5</accession>
<gene>
    <name evidence="2" type="ORF">FC46_GL000680</name>
</gene>